<dbReference type="PROSITE" id="PS50175">
    <property type="entry name" value="ASP_PROT_RETROV"/>
    <property type="match status" value="1"/>
</dbReference>
<dbReference type="Gene3D" id="3.30.70.270">
    <property type="match status" value="1"/>
</dbReference>
<dbReference type="InterPro" id="IPR043128">
    <property type="entry name" value="Rev_trsase/Diguanyl_cyclase"/>
</dbReference>
<dbReference type="Gene3D" id="3.10.10.10">
    <property type="entry name" value="HIV Type 1 Reverse Transcriptase, subunit A, domain 1"/>
    <property type="match status" value="1"/>
</dbReference>
<dbReference type="GO" id="GO:0015074">
    <property type="term" value="P:DNA integration"/>
    <property type="evidence" value="ECO:0007669"/>
    <property type="project" value="InterPro"/>
</dbReference>
<dbReference type="InParanoid" id="C5LXK7"/>
<sequence>MADSALCSSSGDNDERELQTTLGAVPRKALITNMLALEEKIYTETGPGYSQALTPFREALLETLKDNERFKSDCHAVQSGLELCDLWQNSYAWLSEELVYLDSAGEEDSKWLTLVLRWSLLAAAANIDGCPTFVGRQDLRKEISATVSKMRHASTMPSAVSYPSNPSATPLSTAFGQPATNSASAYGSTAIGTNHTRTSSSLSPCEIVRRTVKSIVGDSDKIPKHLLFTGNPTGTYFPWRVAVCDLLRHHHLLPNDISAEVALHCITEPLKSTIRSKITHSDILASGVSAVWSVMDKRYNTNLELRSLENALDALSQEPSESTLDFCTRFEKLWHVKQSVVPDEAAQDSSIIRRLKKGLKDPKAVLAASLADPLNKMDFDTFKDTLLAVIDDLPDINALTKSAPKGDKSKSRSVDDDSSIMALCMAAAVDLGLSKDSCLRCGKLGHVAARCKASPDDIIRKDERCKRCGRLADSKHRCDSSRFHCKRCRKAHHLAGVCLKKFSNSSAPSNTNNHQSNNASDIKLVNNSAAYVSAANAQINYSASDLFATSSPDPTITVRLGTGAQGPRCDVSCLVDTGANISLVDASVVKFLLDNTVIPSDAVSTLDRPLKVTYGNNSTTSTSTIVSVNCSLEQPSSDVGLVETRLLFLQVEQCLPRVIIGRNMFDSLGIIFTSTKGISLKGGLSLSSSRQDNASQTDESSVYHNSSCAIINLSSTDESTLPTVDFTAESSAEPIATCRRVSTDVQPLISVVQDGTGKRLCCDIDPIGNATVWPYRAAQRKRTAADAEIIYQKLCAMEAQGKVRRVQDSELSIVCEPILIDKLDRADGKSKIRTVPVSDSELSSRYRLVIDTRPLNSLQLSYDDAGNFIFLPGGEIPKDSKQRDEFSYKQHQRTATNLLRDVPSANLGFWSKLDLRDAYGCIAVTKSLQKLFGTTSICPRTGVTVRWALTSLPQGWRWSSLAFQVGFGTLLDTVINPKLVADGIAATVVHVQDDVLVSSQTIVDGEKALRVLTDILTEYGFIINQEKSQSPAKSTTFCGLLLHGRTYRPLPAKREISEATFNAAFNDFLNGKAPPKRRGRRRVKHSAESLRQSRLSWLRSWTGVFNYFSGHLLPDAIAALRTLNGAIKHYQDEATSADFLETLTTPTSDAFKVLLRAYIAGTLPCSLGNDGIGTLAVVDANHDSYGAIIFKVFELSGDATEFATYSKTVFNCIPNLGELFNISEDRVAILPLRVCGERFSKVESSRSSTWRERAALLNVIHDNQCLLSGRIIAVTDNANVGKHWHSVETEFGIGTYLSRWQTYQRCVHLTTWAPRGSLPAIADAIARSLEVTTPSSVKVSACNSRGNCHATGTDTGDSELRHSFSSSLTPASTLLGIFSAWRIKAASKPFPVHDDDIDALKWLANAQGECFEVQHLHDVNPKKFVMNDCGIITVKGCYVVPRAYARDVVTRVHTQHGHCGLQQTLSIVKEVFYVIGLSAIAAKVVSSCRCFFSRAVRSARHSVGSLRHRRDIMELIYVDIVGPLPSTRGTDGGYKYILTWLDSTSGYVGGIPLRKATSYEICNAPEHHVLDVYGRVKEIASDNGAAFSSSVFLSWCSSYAIRPWKIPVYCPWRNGQLERCHRSIKATLRCLCDSVQHKWDRYLSKALFRCNSRIIPDTDNISPFMLMFGESRTVLRRFLSSPASSFPQSLSDVVRNMVDMRNTRLDAIFGNTDDVKPTIDPVPQCNQHRRSASVKVGDSVLKWSPSTGHGPLGTHWSGPYTVTHKRGHQTVILSDGSLQDCRNVRKWHGKTPASLNPTSH</sequence>
<keyword evidence="2" id="KW-0548">Nucleotidyltransferase</keyword>
<keyword evidence="3" id="KW-0540">Nuclease</keyword>
<evidence type="ECO:0000256" key="4">
    <source>
        <dbReference type="ARBA" id="ARBA00022759"/>
    </source>
</evidence>
<evidence type="ECO:0000256" key="2">
    <source>
        <dbReference type="ARBA" id="ARBA00022695"/>
    </source>
</evidence>
<dbReference type="PANTHER" id="PTHR37984:SF5">
    <property type="entry name" value="PROTEIN NYNRIN-LIKE"/>
    <property type="match status" value="1"/>
</dbReference>
<dbReference type="InterPro" id="IPR036875">
    <property type="entry name" value="Znf_CCHC_sf"/>
</dbReference>
<dbReference type="OrthoDB" id="422540at2759"/>
<evidence type="ECO:0000259" key="11">
    <source>
        <dbReference type="PROSITE" id="PS50994"/>
    </source>
</evidence>
<dbReference type="InterPro" id="IPR001995">
    <property type="entry name" value="Peptidase_A2_cat"/>
</dbReference>
<keyword evidence="7" id="KW-0479">Metal-binding</keyword>
<dbReference type="SUPFAM" id="SSF56672">
    <property type="entry name" value="DNA/RNA polymerases"/>
    <property type="match status" value="1"/>
</dbReference>
<keyword evidence="13" id="KW-1185">Reference proteome</keyword>
<gene>
    <name evidence="12" type="ORF">Pmar_PMAR008411</name>
</gene>
<evidence type="ECO:0000256" key="3">
    <source>
        <dbReference type="ARBA" id="ARBA00022722"/>
    </source>
</evidence>
<dbReference type="Proteomes" id="UP000007800">
    <property type="component" value="Unassembled WGS sequence"/>
</dbReference>
<organism evidence="13">
    <name type="scientific">Perkinsus marinus (strain ATCC 50983 / TXsc)</name>
    <dbReference type="NCBI Taxonomy" id="423536"/>
    <lineage>
        <taxon>Eukaryota</taxon>
        <taxon>Sar</taxon>
        <taxon>Alveolata</taxon>
        <taxon>Perkinsozoa</taxon>
        <taxon>Perkinsea</taxon>
        <taxon>Perkinsida</taxon>
        <taxon>Perkinsidae</taxon>
        <taxon>Perkinsus</taxon>
    </lineage>
</organism>
<dbReference type="Gene3D" id="3.30.420.10">
    <property type="entry name" value="Ribonuclease H-like superfamily/Ribonuclease H"/>
    <property type="match status" value="1"/>
</dbReference>
<evidence type="ECO:0000256" key="1">
    <source>
        <dbReference type="ARBA" id="ARBA00022679"/>
    </source>
</evidence>
<dbReference type="Gene3D" id="1.10.340.70">
    <property type="match status" value="1"/>
</dbReference>
<protein>
    <submittedName>
        <fullName evidence="12">Gag/pol/env polyprotein, putative</fullName>
    </submittedName>
</protein>
<dbReference type="SUPFAM" id="SSF53098">
    <property type="entry name" value="Ribonuclease H-like"/>
    <property type="match status" value="1"/>
</dbReference>
<proteinExistence type="predicted"/>
<dbReference type="GO" id="GO:0006508">
    <property type="term" value="P:proteolysis"/>
    <property type="evidence" value="ECO:0007669"/>
    <property type="project" value="InterPro"/>
</dbReference>
<dbReference type="Pfam" id="PF17921">
    <property type="entry name" value="Integrase_H2C2"/>
    <property type="match status" value="1"/>
</dbReference>
<feature type="domain" description="Integrase catalytic" evidence="11">
    <location>
        <begin position="1506"/>
        <end position="1671"/>
    </location>
</feature>
<evidence type="ECO:0000313" key="13">
    <source>
        <dbReference type="Proteomes" id="UP000007800"/>
    </source>
</evidence>
<feature type="domain" description="Reverse transcriptase" evidence="10">
    <location>
        <begin position="816"/>
        <end position="1042"/>
    </location>
</feature>
<dbReference type="PROSITE" id="PS50158">
    <property type="entry name" value="ZF_CCHC"/>
    <property type="match status" value="1"/>
</dbReference>
<accession>C5LXK7</accession>
<dbReference type="GO" id="GO:0003964">
    <property type="term" value="F:RNA-directed DNA polymerase activity"/>
    <property type="evidence" value="ECO:0007669"/>
    <property type="project" value="UniProtKB-KW"/>
</dbReference>
<dbReference type="InterPro" id="IPR012337">
    <property type="entry name" value="RNaseH-like_sf"/>
</dbReference>
<evidence type="ECO:0000259" key="8">
    <source>
        <dbReference type="PROSITE" id="PS50158"/>
    </source>
</evidence>
<keyword evidence="7" id="KW-0862">Zinc</keyword>
<dbReference type="RefSeq" id="XP_002765812.1">
    <property type="nucleotide sequence ID" value="XM_002765766.1"/>
</dbReference>
<dbReference type="InterPro" id="IPR000477">
    <property type="entry name" value="RT_dom"/>
</dbReference>
<dbReference type="EMBL" id="GG686575">
    <property type="protein sequence ID" value="EEQ98529.1"/>
    <property type="molecule type" value="Genomic_DNA"/>
</dbReference>
<keyword evidence="6" id="KW-0695">RNA-directed DNA polymerase</keyword>
<dbReference type="PROSITE" id="PS50878">
    <property type="entry name" value="RT_POL"/>
    <property type="match status" value="1"/>
</dbReference>
<dbReference type="InterPro" id="IPR001584">
    <property type="entry name" value="Integrase_cat-core"/>
</dbReference>
<feature type="domain" description="CCHC-type" evidence="8">
    <location>
        <begin position="438"/>
        <end position="452"/>
    </location>
</feature>
<dbReference type="PROSITE" id="PS00141">
    <property type="entry name" value="ASP_PROTEASE"/>
    <property type="match status" value="1"/>
</dbReference>
<reference evidence="12 13" key="1">
    <citation type="submission" date="2008-07" db="EMBL/GenBank/DDBJ databases">
        <authorList>
            <person name="El-Sayed N."/>
            <person name="Caler E."/>
            <person name="Inman J."/>
            <person name="Amedeo P."/>
            <person name="Hass B."/>
            <person name="Wortman J."/>
        </authorList>
    </citation>
    <scope>NUCLEOTIDE SEQUENCE [LARGE SCALE GENOMIC DNA]</scope>
    <source>
        <strain evidence="13">ATCC 50983 / TXsc</strain>
    </source>
</reference>
<evidence type="ECO:0000259" key="9">
    <source>
        <dbReference type="PROSITE" id="PS50175"/>
    </source>
</evidence>
<evidence type="ECO:0000256" key="5">
    <source>
        <dbReference type="ARBA" id="ARBA00022801"/>
    </source>
</evidence>
<dbReference type="GeneID" id="9041048"/>
<keyword evidence="5" id="KW-0378">Hydrolase</keyword>
<dbReference type="InterPro" id="IPR001969">
    <property type="entry name" value="Aspartic_peptidase_AS"/>
</dbReference>
<dbReference type="Pfam" id="PF00078">
    <property type="entry name" value="RVT_1"/>
    <property type="match status" value="1"/>
</dbReference>
<evidence type="ECO:0000256" key="6">
    <source>
        <dbReference type="ARBA" id="ARBA00022918"/>
    </source>
</evidence>
<dbReference type="InterPro" id="IPR036397">
    <property type="entry name" value="RNaseH_sf"/>
</dbReference>
<dbReference type="InterPro" id="IPR041588">
    <property type="entry name" value="Integrase_H2C2"/>
</dbReference>
<dbReference type="PROSITE" id="PS50994">
    <property type="entry name" value="INTEGRASE"/>
    <property type="match status" value="1"/>
</dbReference>
<dbReference type="SUPFAM" id="SSF57756">
    <property type="entry name" value="Retrovirus zinc finger-like domains"/>
    <property type="match status" value="1"/>
</dbReference>
<dbReference type="SMART" id="SM00343">
    <property type="entry name" value="ZnF_C2HC"/>
    <property type="match status" value="2"/>
</dbReference>
<dbReference type="InterPro" id="IPR043502">
    <property type="entry name" value="DNA/RNA_pol_sf"/>
</dbReference>
<evidence type="ECO:0000259" key="10">
    <source>
        <dbReference type="PROSITE" id="PS50878"/>
    </source>
</evidence>
<dbReference type="InterPro" id="IPR050951">
    <property type="entry name" value="Retrovirus_Pol_polyprotein"/>
</dbReference>
<feature type="domain" description="Peptidase A2" evidence="9">
    <location>
        <begin position="571"/>
        <end position="664"/>
    </location>
</feature>
<keyword evidence="7" id="KW-0863">Zinc-finger</keyword>
<evidence type="ECO:0000313" key="12">
    <source>
        <dbReference type="EMBL" id="EEQ98529.1"/>
    </source>
</evidence>
<dbReference type="PANTHER" id="PTHR37984">
    <property type="entry name" value="PROTEIN CBG26694"/>
    <property type="match status" value="1"/>
</dbReference>
<name>C5LXK7_PERM5</name>
<dbReference type="GO" id="GO:0004190">
    <property type="term" value="F:aspartic-type endopeptidase activity"/>
    <property type="evidence" value="ECO:0007669"/>
    <property type="project" value="InterPro"/>
</dbReference>
<dbReference type="GO" id="GO:0008270">
    <property type="term" value="F:zinc ion binding"/>
    <property type="evidence" value="ECO:0007669"/>
    <property type="project" value="UniProtKB-KW"/>
</dbReference>
<dbReference type="GO" id="GO:0004519">
    <property type="term" value="F:endonuclease activity"/>
    <property type="evidence" value="ECO:0007669"/>
    <property type="project" value="UniProtKB-KW"/>
</dbReference>
<keyword evidence="1" id="KW-0808">Transferase</keyword>
<dbReference type="GO" id="GO:0003676">
    <property type="term" value="F:nucleic acid binding"/>
    <property type="evidence" value="ECO:0007669"/>
    <property type="project" value="InterPro"/>
</dbReference>
<keyword evidence="4" id="KW-0255">Endonuclease</keyword>
<dbReference type="InterPro" id="IPR001878">
    <property type="entry name" value="Znf_CCHC"/>
</dbReference>
<evidence type="ECO:0000256" key="7">
    <source>
        <dbReference type="PROSITE-ProRule" id="PRU00047"/>
    </source>
</evidence>